<keyword evidence="1" id="KW-1133">Transmembrane helix</keyword>
<organism evidence="2 3">
    <name type="scientific">Conidiobolus coronatus (strain ATCC 28846 / CBS 209.66 / NRRL 28638)</name>
    <name type="common">Delacroixia coronata</name>
    <dbReference type="NCBI Taxonomy" id="796925"/>
    <lineage>
        <taxon>Eukaryota</taxon>
        <taxon>Fungi</taxon>
        <taxon>Fungi incertae sedis</taxon>
        <taxon>Zoopagomycota</taxon>
        <taxon>Entomophthoromycotina</taxon>
        <taxon>Entomophthoromycetes</taxon>
        <taxon>Entomophthorales</taxon>
        <taxon>Ancylistaceae</taxon>
        <taxon>Conidiobolus</taxon>
    </lineage>
</organism>
<dbReference type="Proteomes" id="UP000070444">
    <property type="component" value="Unassembled WGS sequence"/>
</dbReference>
<sequence length="245" mass="28401">MLYVYAGFYVDSSTKNIVHLLGLLNLEDFTWNWKQLEVNNSNYKDPPNTYYSSDLKEDKMIITVTEMSPSAVPNFIGFDLINKNFTNMYKFEEEKPKDSNLPPPMSTGVRTYIWIILAIAALLILFVLFKLYIHNRESKGYLPKFENYHIWSDLDKSRDQTNLLELKLTTISKFDSSPGLDRLEYRNELINAKNITATRDKTLIQKGYSEGNNGRTVVNGRREEDNGADEWNAATGRKWNAYSSY</sequence>
<accession>A0A137P4J3</accession>
<evidence type="ECO:0000313" key="3">
    <source>
        <dbReference type="Proteomes" id="UP000070444"/>
    </source>
</evidence>
<proteinExistence type="predicted"/>
<reference evidence="2 3" key="1">
    <citation type="journal article" date="2015" name="Genome Biol. Evol.">
        <title>Phylogenomic analyses indicate that early fungi evolved digesting cell walls of algal ancestors of land plants.</title>
        <authorList>
            <person name="Chang Y."/>
            <person name="Wang S."/>
            <person name="Sekimoto S."/>
            <person name="Aerts A.L."/>
            <person name="Choi C."/>
            <person name="Clum A."/>
            <person name="LaButti K.M."/>
            <person name="Lindquist E.A."/>
            <person name="Yee Ngan C."/>
            <person name="Ohm R.A."/>
            <person name="Salamov A.A."/>
            <person name="Grigoriev I.V."/>
            <person name="Spatafora J.W."/>
            <person name="Berbee M.L."/>
        </authorList>
    </citation>
    <scope>NUCLEOTIDE SEQUENCE [LARGE SCALE GENOMIC DNA]</scope>
    <source>
        <strain evidence="2 3">NRRL 28638</strain>
    </source>
</reference>
<evidence type="ECO:0000313" key="2">
    <source>
        <dbReference type="EMBL" id="KXN69942.1"/>
    </source>
</evidence>
<keyword evidence="1" id="KW-0472">Membrane</keyword>
<gene>
    <name evidence="2" type="ORF">CONCODRAFT_79062</name>
</gene>
<keyword evidence="3" id="KW-1185">Reference proteome</keyword>
<protein>
    <submittedName>
        <fullName evidence="2">Uncharacterized protein</fullName>
    </submittedName>
</protein>
<feature type="transmembrane region" description="Helical" evidence="1">
    <location>
        <begin position="112"/>
        <end position="133"/>
    </location>
</feature>
<dbReference type="AlphaFoldDB" id="A0A137P4J3"/>
<evidence type="ECO:0000256" key="1">
    <source>
        <dbReference type="SAM" id="Phobius"/>
    </source>
</evidence>
<dbReference type="EMBL" id="KQ964517">
    <property type="protein sequence ID" value="KXN69942.1"/>
    <property type="molecule type" value="Genomic_DNA"/>
</dbReference>
<name>A0A137P4J3_CONC2</name>
<keyword evidence="1" id="KW-0812">Transmembrane</keyword>